<proteinExistence type="predicted"/>
<comment type="caution">
    <text evidence="2">The sequence shown here is derived from an EMBL/GenBank/DDBJ whole genome shotgun (WGS) entry which is preliminary data.</text>
</comment>
<dbReference type="PROSITE" id="PS51459">
    <property type="entry name" value="FIDO"/>
    <property type="match status" value="1"/>
</dbReference>
<reference evidence="2" key="1">
    <citation type="journal article" date="2014" name="Front. Microbiol.">
        <title>High frequency of phylogenetically diverse reductive dehalogenase-homologous genes in deep subseafloor sedimentary metagenomes.</title>
        <authorList>
            <person name="Kawai M."/>
            <person name="Futagami T."/>
            <person name="Toyoda A."/>
            <person name="Takaki Y."/>
            <person name="Nishi S."/>
            <person name="Hori S."/>
            <person name="Arai W."/>
            <person name="Tsubouchi T."/>
            <person name="Morono Y."/>
            <person name="Uchiyama I."/>
            <person name="Ito T."/>
            <person name="Fujiyama A."/>
            <person name="Inagaki F."/>
            <person name="Takami H."/>
        </authorList>
    </citation>
    <scope>NUCLEOTIDE SEQUENCE</scope>
    <source>
        <strain evidence="2">Expedition CK06-06</strain>
    </source>
</reference>
<evidence type="ECO:0000259" key="1">
    <source>
        <dbReference type="PROSITE" id="PS51459"/>
    </source>
</evidence>
<organism evidence="2">
    <name type="scientific">marine sediment metagenome</name>
    <dbReference type="NCBI Taxonomy" id="412755"/>
    <lineage>
        <taxon>unclassified sequences</taxon>
        <taxon>metagenomes</taxon>
        <taxon>ecological metagenomes</taxon>
    </lineage>
</organism>
<dbReference type="InterPro" id="IPR036597">
    <property type="entry name" value="Fido-like_dom_sf"/>
</dbReference>
<dbReference type="SUPFAM" id="SSF140931">
    <property type="entry name" value="Fic-like"/>
    <property type="match status" value="1"/>
</dbReference>
<feature type="non-terminal residue" evidence="2">
    <location>
        <position position="257"/>
    </location>
</feature>
<sequence length="257" mass="29885">MFQPNFKYTNKIVKLLTKISAARETILNSPLIPKWNVTLRQEAIIHSAHSSTSIEGNRLSLEQVSELARGREITATRRDKQEVLNYLNVLKNIKNLIKDNFITERDILNIHHMVTKNTLDNLADSGVYRNRYVVVGNRFTGEIFFRPPQNLEVPRLVKDLLSWINSKESKELDPVIEAGIVHYELVRIHPFVDGNGRTARVLAALILYLRGFDTNQFFCLDDYYDSDRPAYYKALQSVKPNTLDLTNWLEYFLFSFY</sequence>
<gene>
    <name evidence="2" type="ORF">S03H2_17157</name>
</gene>
<dbReference type="InterPro" id="IPR040198">
    <property type="entry name" value="Fido_containing"/>
</dbReference>
<dbReference type="Pfam" id="PF02661">
    <property type="entry name" value="Fic"/>
    <property type="match status" value="1"/>
</dbReference>
<name>X1GKR7_9ZZZZ</name>
<dbReference type="PANTHER" id="PTHR13504">
    <property type="entry name" value="FIDO DOMAIN-CONTAINING PROTEIN DDB_G0283145"/>
    <property type="match status" value="1"/>
</dbReference>
<protein>
    <recommendedName>
        <fullName evidence="1">Fido domain-containing protein</fullName>
    </recommendedName>
</protein>
<dbReference type="EMBL" id="BARU01008826">
    <property type="protein sequence ID" value="GAH45445.1"/>
    <property type="molecule type" value="Genomic_DNA"/>
</dbReference>
<evidence type="ECO:0000313" key="2">
    <source>
        <dbReference type="EMBL" id="GAH45445.1"/>
    </source>
</evidence>
<dbReference type="Gene3D" id="1.10.3290.10">
    <property type="entry name" value="Fido-like domain"/>
    <property type="match status" value="1"/>
</dbReference>
<dbReference type="PANTHER" id="PTHR13504:SF38">
    <property type="entry name" value="FIDO DOMAIN-CONTAINING PROTEIN"/>
    <property type="match status" value="1"/>
</dbReference>
<dbReference type="AlphaFoldDB" id="X1GKR7"/>
<dbReference type="InterPro" id="IPR003812">
    <property type="entry name" value="Fido"/>
</dbReference>
<feature type="domain" description="Fido" evidence="1">
    <location>
        <begin position="102"/>
        <end position="254"/>
    </location>
</feature>
<accession>X1GKR7</accession>